<name>A0ABN2JVL8_9ACTN</name>
<dbReference type="Proteomes" id="UP001500655">
    <property type="component" value="Unassembled WGS sequence"/>
</dbReference>
<evidence type="ECO:0000259" key="1">
    <source>
        <dbReference type="Pfam" id="PF08241"/>
    </source>
</evidence>
<dbReference type="InterPro" id="IPR052356">
    <property type="entry name" value="Thiol_S-MT"/>
</dbReference>
<feature type="domain" description="Methyltransferase type 11" evidence="1">
    <location>
        <begin position="56"/>
        <end position="149"/>
    </location>
</feature>
<evidence type="ECO:0000313" key="2">
    <source>
        <dbReference type="EMBL" id="GAA1740003.1"/>
    </source>
</evidence>
<dbReference type="InterPro" id="IPR029063">
    <property type="entry name" value="SAM-dependent_MTases_sf"/>
</dbReference>
<organism evidence="2 3">
    <name type="scientific">Luedemannella helvata</name>
    <dbReference type="NCBI Taxonomy" id="349315"/>
    <lineage>
        <taxon>Bacteria</taxon>
        <taxon>Bacillati</taxon>
        <taxon>Actinomycetota</taxon>
        <taxon>Actinomycetes</taxon>
        <taxon>Micromonosporales</taxon>
        <taxon>Micromonosporaceae</taxon>
        <taxon>Luedemannella</taxon>
    </lineage>
</organism>
<gene>
    <name evidence="2" type="ORF">GCM10009681_08590</name>
</gene>
<accession>A0ABN2JVL8</accession>
<dbReference type="PANTHER" id="PTHR45036">
    <property type="entry name" value="METHYLTRANSFERASE LIKE 7B"/>
    <property type="match status" value="1"/>
</dbReference>
<dbReference type="Gene3D" id="3.40.50.150">
    <property type="entry name" value="Vaccinia Virus protein VP39"/>
    <property type="match status" value="1"/>
</dbReference>
<keyword evidence="2" id="KW-0489">Methyltransferase</keyword>
<dbReference type="Pfam" id="PF08241">
    <property type="entry name" value="Methyltransf_11"/>
    <property type="match status" value="1"/>
</dbReference>
<keyword evidence="3" id="KW-1185">Reference proteome</keyword>
<dbReference type="EMBL" id="BAAALS010000003">
    <property type="protein sequence ID" value="GAA1740003.1"/>
    <property type="molecule type" value="Genomic_DNA"/>
</dbReference>
<evidence type="ECO:0000313" key="3">
    <source>
        <dbReference type="Proteomes" id="UP001500655"/>
    </source>
</evidence>
<dbReference type="GO" id="GO:0008168">
    <property type="term" value="F:methyltransferase activity"/>
    <property type="evidence" value="ECO:0007669"/>
    <property type="project" value="UniProtKB-KW"/>
</dbReference>
<dbReference type="SUPFAM" id="SSF53335">
    <property type="entry name" value="S-adenosyl-L-methionine-dependent methyltransferases"/>
    <property type="match status" value="1"/>
</dbReference>
<dbReference type="CDD" id="cd02440">
    <property type="entry name" value="AdoMet_MTases"/>
    <property type="match status" value="1"/>
</dbReference>
<dbReference type="GO" id="GO:0032259">
    <property type="term" value="P:methylation"/>
    <property type="evidence" value="ECO:0007669"/>
    <property type="project" value="UniProtKB-KW"/>
</dbReference>
<dbReference type="PANTHER" id="PTHR45036:SF1">
    <property type="entry name" value="METHYLTRANSFERASE LIKE 7A"/>
    <property type="match status" value="1"/>
</dbReference>
<reference evidence="2 3" key="1">
    <citation type="journal article" date="2019" name="Int. J. Syst. Evol. Microbiol.">
        <title>The Global Catalogue of Microorganisms (GCM) 10K type strain sequencing project: providing services to taxonomists for standard genome sequencing and annotation.</title>
        <authorList>
            <consortium name="The Broad Institute Genomics Platform"/>
            <consortium name="The Broad Institute Genome Sequencing Center for Infectious Disease"/>
            <person name="Wu L."/>
            <person name="Ma J."/>
        </authorList>
    </citation>
    <scope>NUCLEOTIDE SEQUENCE [LARGE SCALE GENOMIC DNA]</scope>
    <source>
        <strain evidence="2 3">JCM 13249</strain>
    </source>
</reference>
<proteinExistence type="predicted"/>
<comment type="caution">
    <text evidence="2">The sequence shown here is derived from an EMBL/GenBank/DDBJ whole genome shotgun (WGS) entry which is preliminary data.</text>
</comment>
<sequence>MTGTARRRTSETPTDRQRRVWDRTAPKYDRQMAFFDRTWFAGGREWIGRRARGRVLEVAIGTGSNLPHYGPDVTVTGVELSPAMLAIAHDRAAALGLAVDLREGDAERLPFDDASFDTVVCALALCSIPDPAAAIAEMKRVLVPGGTLLLVDHIGSNWWPIRAAQWLVGQVTVRTEGEYFTRRQLPLVQAAGFAVEETERLKAGTVERVRARKPHRR</sequence>
<dbReference type="InterPro" id="IPR013216">
    <property type="entry name" value="Methyltransf_11"/>
</dbReference>
<keyword evidence="2" id="KW-0808">Transferase</keyword>
<protein>
    <submittedName>
        <fullName evidence="2">Class I SAM-dependent methyltransferase</fullName>
    </submittedName>
</protein>